<feature type="domain" description="AMP-binding enzyme C-terminal" evidence="2">
    <location>
        <begin position="290"/>
        <end position="367"/>
    </location>
</feature>
<dbReference type="SUPFAM" id="SSF56801">
    <property type="entry name" value="Acetyl-CoA synthetase-like"/>
    <property type="match status" value="1"/>
</dbReference>
<dbReference type="Proteomes" id="UP000320766">
    <property type="component" value="Unassembled WGS sequence"/>
</dbReference>
<sequence>MAKPPSEAFDFVSVIEKIPSESPDIQEINVRKDLLSITYTSGTTGKAKGVMLSHYNYLADCVTISCRGDWREDDVSLFLFPIFHVGGQGLGLFPNIFMGMTMVNVPKFDSEVVLGLIEKYKVSLMHMPPTAYTGLLSHPKSSSFDLSSLRYCSAGGAPLPPATVEEWKKRTGIRILDAYGLTETTCGVPLHETKVKNKMGAAGTAGSEIKIVDPEGKTVPIGTTGEIFVRGPWVALGYWNKPEESENTFTKDGWLHTGDSGYIDEDEFVYVVDRYKDLVVTSGYNVAPAEVEKLILTHGAVQEVCVYGISDSYRGEAVKASIVLKEDFKGKIGQQEIIEFCREKSAVYKAPRFVEFVDEIPKTSSGKMLRRLLKGKE</sequence>
<dbReference type="Pfam" id="PF13193">
    <property type="entry name" value="AMP-binding_C"/>
    <property type="match status" value="1"/>
</dbReference>
<evidence type="ECO:0000259" key="1">
    <source>
        <dbReference type="Pfam" id="PF00501"/>
    </source>
</evidence>
<dbReference type="PANTHER" id="PTHR24096">
    <property type="entry name" value="LONG-CHAIN-FATTY-ACID--COA LIGASE"/>
    <property type="match status" value="1"/>
</dbReference>
<dbReference type="Gene3D" id="3.40.50.12780">
    <property type="entry name" value="N-terminal domain of ligase-like"/>
    <property type="match status" value="1"/>
</dbReference>
<feature type="domain" description="AMP-dependent synthetase/ligase" evidence="1">
    <location>
        <begin position="23"/>
        <end position="239"/>
    </location>
</feature>
<name>A0A520KVT6_9EURY</name>
<dbReference type="PROSITE" id="PS00455">
    <property type="entry name" value="AMP_BINDING"/>
    <property type="match status" value="1"/>
</dbReference>
<comment type="caution">
    <text evidence="3">The sequence shown here is derived from an EMBL/GenBank/DDBJ whole genome shotgun (WGS) entry which is preliminary data.</text>
</comment>
<evidence type="ECO:0000313" key="4">
    <source>
        <dbReference type="Proteomes" id="UP000320766"/>
    </source>
</evidence>
<evidence type="ECO:0000313" key="3">
    <source>
        <dbReference type="EMBL" id="RZN68394.1"/>
    </source>
</evidence>
<dbReference type="Pfam" id="PF00501">
    <property type="entry name" value="AMP-binding"/>
    <property type="match status" value="1"/>
</dbReference>
<dbReference type="InterPro" id="IPR045851">
    <property type="entry name" value="AMP-bd_C_sf"/>
</dbReference>
<dbReference type="InterPro" id="IPR042099">
    <property type="entry name" value="ANL_N_sf"/>
</dbReference>
<dbReference type="GO" id="GO:0016405">
    <property type="term" value="F:CoA-ligase activity"/>
    <property type="evidence" value="ECO:0007669"/>
    <property type="project" value="TreeGrafter"/>
</dbReference>
<dbReference type="Gene3D" id="3.30.300.30">
    <property type="match status" value="1"/>
</dbReference>
<proteinExistence type="predicted"/>
<dbReference type="AlphaFoldDB" id="A0A520KVT6"/>
<reference evidence="3 4" key="1">
    <citation type="journal article" date="2019" name="Nat. Microbiol.">
        <title>Wide diversity of methane and short-chain alkane metabolisms in uncultured archaea.</title>
        <authorList>
            <person name="Borrel G."/>
            <person name="Adam P.S."/>
            <person name="McKay L.J."/>
            <person name="Chen L.X."/>
            <person name="Sierra-Garcia I.N."/>
            <person name="Sieber C.M."/>
            <person name="Letourneur Q."/>
            <person name="Ghozlane A."/>
            <person name="Andersen G.L."/>
            <person name="Li W.J."/>
            <person name="Hallam S.J."/>
            <person name="Muyzer G."/>
            <person name="de Oliveira V.M."/>
            <person name="Inskeep W.P."/>
            <person name="Banfield J.F."/>
            <person name="Gribaldo S."/>
        </authorList>
    </citation>
    <scope>NUCLEOTIDE SEQUENCE [LARGE SCALE GENOMIC DNA]</scope>
    <source>
        <strain evidence="3">NM1b</strain>
    </source>
</reference>
<dbReference type="InterPro" id="IPR000873">
    <property type="entry name" value="AMP-dep_synth/lig_dom"/>
</dbReference>
<accession>A0A520KVT6</accession>
<dbReference type="InterPro" id="IPR025110">
    <property type="entry name" value="AMP-bd_C"/>
</dbReference>
<dbReference type="EMBL" id="RXIL01000108">
    <property type="protein sequence ID" value="RZN68394.1"/>
    <property type="molecule type" value="Genomic_DNA"/>
</dbReference>
<dbReference type="InterPro" id="IPR020845">
    <property type="entry name" value="AMP-binding_CS"/>
</dbReference>
<organism evidence="3 4">
    <name type="scientific">Candidatus Methanolliviera hydrocarbonicum</name>
    <dbReference type="NCBI Taxonomy" id="2491085"/>
    <lineage>
        <taxon>Archaea</taxon>
        <taxon>Methanobacteriati</taxon>
        <taxon>Methanobacteriota</taxon>
        <taxon>Candidatus Methanoliparia</taxon>
        <taxon>Candidatus Methanoliparales</taxon>
        <taxon>Candidatus Methanollivieraceae</taxon>
        <taxon>Candidatus Methanolliviera</taxon>
    </lineage>
</organism>
<protein>
    <recommendedName>
        <fullName evidence="5">Long-chain fatty acid--CoA ligase</fullName>
    </recommendedName>
</protein>
<gene>
    <name evidence="3" type="ORF">EF807_05980</name>
</gene>
<evidence type="ECO:0000259" key="2">
    <source>
        <dbReference type="Pfam" id="PF13193"/>
    </source>
</evidence>
<evidence type="ECO:0008006" key="5">
    <source>
        <dbReference type="Google" id="ProtNLM"/>
    </source>
</evidence>